<dbReference type="Proteomes" id="UP000197424">
    <property type="component" value="Chromosome"/>
</dbReference>
<dbReference type="RefSeq" id="WP_088860250.1">
    <property type="nucleotide sequence ID" value="NZ_CP022115.1"/>
</dbReference>
<accession>A0A248LGT3</accession>
<sequence>MNTRKEDNREAAGFWCADAFEAVVTLLENMAAEGTAIASPRLAIELEKLLQRRWDDLSDREADTIAGAIVALVLAPPMLGPIDPDRFQALKECWTQQDDNGRLVPVSPEEVKHGYQ</sequence>
<gene>
    <name evidence="1" type="ORF">LHGZ1_0874</name>
</gene>
<reference evidence="2" key="1">
    <citation type="submission" date="2017-06" db="EMBL/GenBank/DDBJ databases">
        <title>Whole genome sequence of Laribacter hongkongensis LHGZ1.</title>
        <authorList>
            <person name="Chen D."/>
            <person name="Wu H."/>
            <person name="Chen J."/>
        </authorList>
    </citation>
    <scope>NUCLEOTIDE SEQUENCE [LARGE SCALE GENOMIC DNA]</scope>
    <source>
        <strain evidence="2">LHGZ1</strain>
    </source>
</reference>
<evidence type="ECO:0000313" key="1">
    <source>
        <dbReference type="EMBL" id="ASJ23705.1"/>
    </source>
</evidence>
<evidence type="ECO:0000313" key="2">
    <source>
        <dbReference type="Proteomes" id="UP000197424"/>
    </source>
</evidence>
<organism evidence="1 2">
    <name type="scientific">Laribacter hongkongensis</name>
    <dbReference type="NCBI Taxonomy" id="168471"/>
    <lineage>
        <taxon>Bacteria</taxon>
        <taxon>Pseudomonadati</taxon>
        <taxon>Pseudomonadota</taxon>
        <taxon>Betaproteobacteria</taxon>
        <taxon>Neisseriales</taxon>
        <taxon>Aquaspirillaceae</taxon>
        <taxon>Laribacter</taxon>
    </lineage>
</organism>
<protein>
    <submittedName>
        <fullName evidence="1">Uncharacterized protein</fullName>
    </submittedName>
</protein>
<proteinExistence type="predicted"/>
<name>A0A248LGT3_9NEIS</name>
<dbReference type="EMBL" id="CP022115">
    <property type="protein sequence ID" value="ASJ23705.1"/>
    <property type="molecule type" value="Genomic_DNA"/>
</dbReference>
<dbReference type="AlphaFoldDB" id="A0A248LGT3"/>